<organism evidence="3 4">
    <name type="scientific">Kribbella steppae</name>
    <dbReference type="NCBI Taxonomy" id="2512223"/>
    <lineage>
        <taxon>Bacteria</taxon>
        <taxon>Bacillati</taxon>
        <taxon>Actinomycetota</taxon>
        <taxon>Actinomycetes</taxon>
        <taxon>Propionibacteriales</taxon>
        <taxon>Kribbellaceae</taxon>
        <taxon>Kribbella</taxon>
    </lineage>
</organism>
<evidence type="ECO:0000313" key="3">
    <source>
        <dbReference type="EMBL" id="TCO32478.1"/>
    </source>
</evidence>
<gene>
    <name evidence="3" type="ORF">EV652_10484</name>
</gene>
<dbReference type="EMBL" id="SLWN01000004">
    <property type="protein sequence ID" value="TCO32478.1"/>
    <property type="molecule type" value="Genomic_DNA"/>
</dbReference>
<dbReference type="InterPro" id="IPR011044">
    <property type="entry name" value="Quino_amine_DH_bsu"/>
</dbReference>
<proteinExistence type="predicted"/>
<dbReference type="SUPFAM" id="SSF50998">
    <property type="entry name" value="Quinoprotein alcohol dehydrogenase-like"/>
    <property type="match status" value="1"/>
</dbReference>
<sequence>MDKRCARNLIGVLVICAALVSVSATPSTATSSTATSSTAAVGAVTVDNLGPASAVTSTSVAEQVGDRIWTVTSGVSPIQVGAFDPVTRTVDRKITLPTGAGAWAMAHLGTDLYVGLYTPGDVYRIDTTTGTATQVARFGSFIWSIAATPDGKIVAGTYPDGAVHEYDPATGATKTYGAAVPGEQYVRSIAADATTIYAGVGTKAHLIAIDRATGSRRDVLPAAYADRTFVATLSLSGTTLAAGLSPTGTMLVFNTADLSTPVEVQTPGGDQYVTAITIDAPTGDVYLGTRPSGTLYRYAGSTLERLGSPYDGAYFNRIFVDGSTIRAELTSQVVEFDQTSGTFTGTDLGTAGLPPAPEQAMGIAATSTSVLVSGKAGIQVHDLKTGTNTRTFLPGEAKTLTPVGSDVYLGVYTLARLWSMKPDGTGLHELGRIGNEQTRPTDDAYDARSRTWLISTEPDYGKYDGTLTEQHLDTGELEVHRGVVPQQSVRSVATQDGVAYLGGATRNSLGTDPILPEATVVAFDLHRNRTLWEVAPLAGAQSYSDVLVYRGRLYATTDDGRLVVLDPRTGKVLSTVVIGTGQSRLTIARAGLFGTDSKRVFQVVPSLSGPPAVTTVVDGLATQIYGYPLITTSHTGDALYTIKGRDLVRIGNLPREQ</sequence>
<evidence type="ECO:0000313" key="4">
    <source>
        <dbReference type="Proteomes" id="UP000294508"/>
    </source>
</evidence>
<dbReference type="InterPro" id="IPR002372">
    <property type="entry name" value="PQQ_rpt_dom"/>
</dbReference>
<name>A0A4R2HPP6_9ACTN</name>
<dbReference type="Proteomes" id="UP000294508">
    <property type="component" value="Unassembled WGS sequence"/>
</dbReference>
<feature type="chain" id="PRO_5020240470" evidence="1">
    <location>
        <begin position="30"/>
        <end position="657"/>
    </location>
</feature>
<dbReference type="Gene3D" id="2.130.10.10">
    <property type="entry name" value="YVTN repeat-like/Quinoprotein amine dehydrogenase"/>
    <property type="match status" value="2"/>
</dbReference>
<dbReference type="Pfam" id="PF13360">
    <property type="entry name" value="PQQ_2"/>
    <property type="match status" value="1"/>
</dbReference>
<comment type="caution">
    <text evidence="3">The sequence shown here is derived from an EMBL/GenBank/DDBJ whole genome shotgun (WGS) entry which is preliminary data.</text>
</comment>
<feature type="domain" description="Pyrrolo-quinoline quinone repeat" evidence="2">
    <location>
        <begin position="517"/>
        <end position="573"/>
    </location>
</feature>
<dbReference type="InterPro" id="IPR015943">
    <property type="entry name" value="WD40/YVTN_repeat-like_dom_sf"/>
</dbReference>
<keyword evidence="1" id="KW-0732">Signal</keyword>
<dbReference type="OrthoDB" id="57332at2"/>
<evidence type="ECO:0000256" key="1">
    <source>
        <dbReference type="SAM" id="SignalP"/>
    </source>
</evidence>
<feature type="signal peptide" evidence="1">
    <location>
        <begin position="1"/>
        <end position="29"/>
    </location>
</feature>
<dbReference type="RefSeq" id="WP_132209274.1">
    <property type="nucleotide sequence ID" value="NZ_SLWN01000004.1"/>
</dbReference>
<dbReference type="InterPro" id="IPR011047">
    <property type="entry name" value="Quinoprotein_ADH-like_sf"/>
</dbReference>
<reference evidence="3 4" key="1">
    <citation type="journal article" date="2015" name="Stand. Genomic Sci.">
        <title>Genomic Encyclopedia of Bacterial and Archaeal Type Strains, Phase III: the genomes of soil and plant-associated and newly described type strains.</title>
        <authorList>
            <person name="Whitman W.B."/>
            <person name="Woyke T."/>
            <person name="Klenk H.P."/>
            <person name="Zhou Y."/>
            <person name="Lilburn T.G."/>
            <person name="Beck B.J."/>
            <person name="De Vos P."/>
            <person name="Vandamme P."/>
            <person name="Eisen J.A."/>
            <person name="Garrity G."/>
            <person name="Hugenholtz P."/>
            <person name="Kyrpides N.C."/>
        </authorList>
    </citation>
    <scope>NUCLEOTIDE SEQUENCE [LARGE SCALE GENOMIC DNA]</scope>
    <source>
        <strain evidence="3 4">VKM Ac-2572</strain>
    </source>
</reference>
<accession>A0A4R2HPP6</accession>
<keyword evidence="4" id="KW-1185">Reference proteome</keyword>
<dbReference type="AlphaFoldDB" id="A0A4R2HPP6"/>
<protein>
    <submittedName>
        <fullName evidence="3">Outer membrane protein assembly factor BamB</fullName>
    </submittedName>
</protein>
<dbReference type="SUPFAM" id="SSF50969">
    <property type="entry name" value="YVTN repeat-like/Quinoprotein amine dehydrogenase"/>
    <property type="match status" value="1"/>
</dbReference>
<evidence type="ECO:0000259" key="2">
    <source>
        <dbReference type="Pfam" id="PF13360"/>
    </source>
</evidence>